<dbReference type="Pfam" id="PF00440">
    <property type="entry name" value="TetR_N"/>
    <property type="match status" value="1"/>
</dbReference>
<accession>A0ABT8SMP0</accession>
<dbReference type="RefSeq" id="WP_302110047.1">
    <property type="nucleotide sequence ID" value="NZ_JAUKTR010000003.1"/>
</dbReference>
<dbReference type="PROSITE" id="PS50977">
    <property type="entry name" value="HTH_TETR_2"/>
    <property type="match status" value="1"/>
</dbReference>
<keyword evidence="5" id="KW-1185">Reference proteome</keyword>
<gene>
    <name evidence="4" type="ORF">Q0812_09295</name>
</gene>
<feature type="DNA-binding region" description="H-T-H motif" evidence="2">
    <location>
        <begin position="26"/>
        <end position="45"/>
    </location>
</feature>
<keyword evidence="1 2" id="KW-0238">DNA-binding</keyword>
<evidence type="ECO:0000259" key="3">
    <source>
        <dbReference type="PROSITE" id="PS50977"/>
    </source>
</evidence>
<organism evidence="4 5">
    <name type="scientific">Peiella sedimenti</name>
    <dbReference type="NCBI Taxonomy" id="3061083"/>
    <lineage>
        <taxon>Bacteria</taxon>
        <taxon>Pseudomonadati</taxon>
        <taxon>Pseudomonadota</taxon>
        <taxon>Alphaproteobacteria</taxon>
        <taxon>Caulobacterales</taxon>
        <taxon>Caulobacteraceae</taxon>
        <taxon>Peiella</taxon>
    </lineage>
</organism>
<evidence type="ECO:0000313" key="4">
    <source>
        <dbReference type="EMBL" id="MDO1559621.1"/>
    </source>
</evidence>
<sequence length="178" mass="19723">MSRFTRAAWLDLGLERLRDEGPEALTIERMCQAAGRTKGSFYHHFGSATEFLAAVIGRWRERATDRIAEAALAARTPELALRTLGKLTGRMDHRLDVAVRRAAIGQPALETEVEAADQRREAVLAQLMASAYVLDEARARAAARLFHSVHLAGQLRAPDDVEAFTREAYGALLRWVAV</sequence>
<comment type="caution">
    <text evidence="4">The sequence shown here is derived from an EMBL/GenBank/DDBJ whole genome shotgun (WGS) entry which is preliminary data.</text>
</comment>
<dbReference type="Gene3D" id="1.10.357.10">
    <property type="entry name" value="Tetracycline Repressor, domain 2"/>
    <property type="match status" value="1"/>
</dbReference>
<evidence type="ECO:0000256" key="2">
    <source>
        <dbReference type="PROSITE-ProRule" id="PRU00335"/>
    </source>
</evidence>
<reference evidence="4" key="1">
    <citation type="submission" date="2023-07" db="EMBL/GenBank/DDBJ databases">
        <title>Brevundimonas soil sp. nov., isolated from the soil of chemical plant.</title>
        <authorList>
            <person name="Wu N."/>
        </authorList>
    </citation>
    <scope>NUCLEOTIDE SEQUENCE</scope>
    <source>
        <strain evidence="4">XZ-24</strain>
    </source>
</reference>
<dbReference type="InterPro" id="IPR001647">
    <property type="entry name" value="HTH_TetR"/>
</dbReference>
<dbReference type="SUPFAM" id="SSF46689">
    <property type="entry name" value="Homeodomain-like"/>
    <property type="match status" value="1"/>
</dbReference>
<proteinExistence type="predicted"/>
<protein>
    <submittedName>
        <fullName evidence="4">TetR/AcrR family transcriptional regulator</fullName>
    </submittedName>
</protein>
<name>A0ABT8SMP0_9CAUL</name>
<dbReference type="InterPro" id="IPR009057">
    <property type="entry name" value="Homeodomain-like_sf"/>
</dbReference>
<feature type="domain" description="HTH tetR-type" evidence="3">
    <location>
        <begin position="3"/>
        <end position="63"/>
    </location>
</feature>
<dbReference type="EMBL" id="JAUKTR010000003">
    <property type="protein sequence ID" value="MDO1559621.1"/>
    <property type="molecule type" value="Genomic_DNA"/>
</dbReference>
<dbReference type="Proteomes" id="UP001169063">
    <property type="component" value="Unassembled WGS sequence"/>
</dbReference>
<evidence type="ECO:0000256" key="1">
    <source>
        <dbReference type="ARBA" id="ARBA00023125"/>
    </source>
</evidence>
<evidence type="ECO:0000313" key="5">
    <source>
        <dbReference type="Proteomes" id="UP001169063"/>
    </source>
</evidence>